<dbReference type="EMBL" id="VTPC01091163">
    <property type="protein sequence ID" value="KAF2879435.1"/>
    <property type="molecule type" value="Genomic_DNA"/>
</dbReference>
<keyword evidence="1 2" id="KW-0193">Cuticle</keyword>
<comment type="caution">
    <text evidence="4">The sequence shown here is derived from an EMBL/GenBank/DDBJ whole genome shotgun (WGS) entry which is preliminary data.</text>
</comment>
<dbReference type="InterPro" id="IPR051217">
    <property type="entry name" value="Insect_Cuticle_Struc_Prot"/>
</dbReference>
<dbReference type="OrthoDB" id="6515429at2759"/>
<sequence length="247" mass="27988">MFILVKVCVFWATFGTALSEYLLSPEYVYHPYQEEYAPEYNNYEPKDYHFQYAVSDPHTGDHKQQWEVKEKGVVRGMYSLLEPDGTTRVVEYIADDHGFRATVKKLGVATHETTHHGHDGGGVVASLPEAFSNGYHGAYSGLQENYGISTYAVPAELEHKHDTSVEVHGFTGNANDDSSYTDYGHEEDAGANNVAIYYQNDAHNYYPNNYYVVQPEIVPIPYKLPYQYKRQVYGGGARSWVNSHVGY</sequence>
<evidence type="ECO:0000256" key="1">
    <source>
        <dbReference type="ARBA" id="ARBA00022460"/>
    </source>
</evidence>
<organism evidence="4 5">
    <name type="scientific">Ignelater luminosus</name>
    <name type="common">Cucubano</name>
    <name type="synonym">Pyrophorus luminosus</name>
    <dbReference type="NCBI Taxonomy" id="2038154"/>
    <lineage>
        <taxon>Eukaryota</taxon>
        <taxon>Metazoa</taxon>
        <taxon>Ecdysozoa</taxon>
        <taxon>Arthropoda</taxon>
        <taxon>Hexapoda</taxon>
        <taxon>Insecta</taxon>
        <taxon>Pterygota</taxon>
        <taxon>Neoptera</taxon>
        <taxon>Endopterygota</taxon>
        <taxon>Coleoptera</taxon>
        <taxon>Polyphaga</taxon>
        <taxon>Elateriformia</taxon>
        <taxon>Elateroidea</taxon>
        <taxon>Elateridae</taxon>
        <taxon>Agrypninae</taxon>
        <taxon>Pyrophorini</taxon>
        <taxon>Ignelater</taxon>
    </lineage>
</organism>
<evidence type="ECO:0000313" key="4">
    <source>
        <dbReference type="EMBL" id="KAF2879435.1"/>
    </source>
</evidence>
<dbReference type="PROSITE" id="PS00233">
    <property type="entry name" value="CHIT_BIND_RR_1"/>
    <property type="match status" value="1"/>
</dbReference>
<dbReference type="GO" id="GO:0042302">
    <property type="term" value="F:structural constituent of cuticle"/>
    <property type="evidence" value="ECO:0007669"/>
    <property type="project" value="UniProtKB-UniRule"/>
</dbReference>
<dbReference type="Pfam" id="PF00379">
    <property type="entry name" value="Chitin_bind_4"/>
    <property type="match status" value="1"/>
</dbReference>
<protein>
    <submittedName>
        <fullName evidence="4">Uncharacterized protein</fullName>
    </submittedName>
</protein>
<dbReference type="AlphaFoldDB" id="A0A8K0FVV3"/>
<dbReference type="PANTHER" id="PTHR12236">
    <property type="entry name" value="STRUCTURAL CONTITUENT OF CUTICLE"/>
    <property type="match status" value="1"/>
</dbReference>
<dbReference type="Proteomes" id="UP000801492">
    <property type="component" value="Unassembled WGS sequence"/>
</dbReference>
<keyword evidence="5" id="KW-1185">Reference proteome</keyword>
<dbReference type="InterPro" id="IPR000618">
    <property type="entry name" value="Insect_cuticle"/>
</dbReference>
<evidence type="ECO:0000256" key="3">
    <source>
        <dbReference type="SAM" id="SignalP"/>
    </source>
</evidence>
<dbReference type="PROSITE" id="PS51155">
    <property type="entry name" value="CHIT_BIND_RR_2"/>
    <property type="match status" value="1"/>
</dbReference>
<dbReference type="PANTHER" id="PTHR12236:SF75">
    <property type="entry name" value="CUTICULAR PROTEIN 62BB, ISOFORM A"/>
    <property type="match status" value="1"/>
</dbReference>
<evidence type="ECO:0000256" key="2">
    <source>
        <dbReference type="PROSITE-ProRule" id="PRU00497"/>
    </source>
</evidence>
<accession>A0A8K0FVV3</accession>
<evidence type="ECO:0000313" key="5">
    <source>
        <dbReference type="Proteomes" id="UP000801492"/>
    </source>
</evidence>
<keyword evidence="3" id="KW-0732">Signal</keyword>
<proteinExistence type="predicted"/>
<name>A0A8K0FVV3_IGNLU</name>
<gene>
    <name evidence="4" type="ORF">ILUMI_26735</name>
</gene>
<reference evidence="4" key="1">
    <citation type="submission" date="2019-08" db="EMBL/GenBank/DDBJ databases">
        <title>The genome of the North American firefly Photinus pyralis.</title>
        <authorList>
            <consortium name="Photinus pyralis genome working group"/>
            <person name="Fallon T.R."/>
            <person name="Sander Lower S.E."/>
            <person name="Weng J.-K."/>
        </authorList>
    </citation>
    <scope>NUCLEOTIDE SEQUENCE</scope>
    <source>
        <strain evidence="4">TRF0915ILg1</strain>
        <tissue evidence="4">Whole body</tissue>
    </source>
</reference>
<dbReference type="GO" id="GO:0031012">
    <property type="term" value="C:extracellular matrix"/>
    <property type="evidence" value="ECO:0007669"/>
    <property type="project" value="TreeGrafter"/>
</dbReference>
<feature type="signal peptide" evidence="3">
    <location>
        <begin position="1"/>
        <end position="19"/>
    </location>
</feature>
<feature type="chain" id="PRO_5035418568" evidence="3">
    <location>
        <begin position="20"/>
        <end position="247"/>
    </location>
</feature>
<dbReference type="GO" id="GO:0005615">
    <property type="term" value="C:extracellular space"/>
    <property type="evidence" value="ECO:0007669"/>
    <property type="project" value="TreeGrafter"/>
</dbReference>
<dbReference type="InterPro" id="IPR031311">
    <property type="entry name" value="CHIT_BIND_RR_consensus"/>
</dbReference>
<dbReference type="PRINTS" id="PR00947">
    <property type="entry name" value="CUTICLE"/>
</dbReference>